<evidence type="ECO:0000313" key="2">
    <source>
        <dbReference type="Proteomes" id="UP001153331"/>
    </source>
</evidence>
<keyword evidence="2" id="KW-1185">Reference proteome</keyword>
<name>A0ACC2IT40_9PLEO</name>
<proteinExistence type="predicted"/>
<dbReference type="EMBL" id="JAPHNI010000025">
    <property type="protein sequence ID" value="KAJ8118228.1"/>
    <property type="molecule type" value="Genomic_DNA"/>
</dbReference>
<accession>A0ACC2IT40</accession>
<evidence type="ECO:0000313" key="1">
    <source>
        <dbReference type="EMBL" id="KAJ8118228.1"/>
    </source>
</evidence>
<dbReference type="Proteomes" id="UP001153331">
    <property type="component" value="Unassembled WGS sequence"/>
</dbReference>
<protein>
    <submittedName>
        <fullName evidence="1">Uncharacterized protein</fullName>
    </submittedName>
</protein>
<sequence length="152" mass="16376">MRREHDTLACCEVETKLPGSTALSCSSPKGWRDGRPSAIPGGKADETGSLELYTVASHIAEEITNRGGPSRLVRIVYGSRAFFLRGAWRVRLRVYWTAVVGTTVEMEGVADVKGQALGRLATPAIANHRHRLCSVPKQQSADEAAGERGDSA</sequence>
<organism evidence="1 2">
    <name type="scientific">Boeremia exigua</name>
    <dbReference type="NCBI Taxonomy" id="749465"/>
    <lineage>
        <taxon>Eukaryota</taxon>
        <taxon>Fungi</taxon>
        <taxon>Dikarya</taxon>
        <taxon>Ascomycota</taxon>
        <taxon>Pezizomycotina</taxon>
        <taxon>Dothideomycetes</taxon>
        <taxon>Pleosporomycetidae</taxon>
        <taxon>Pleosporales</taxon>
        <taxon>Pleosporineae</taxon>
        <taxon>Didymellaceae</taxon>
        <taxon>Boeremia</taxon>
    </lineage>
</organism>
<comment type="caution">
    <text evidence="1">The sequence shown here is derived from an EMBL/GenBank/DDBJ whole genome shotgun (WGS) entry which is preliminary data.</text>
</comment>
<reference evidence="1" key="1">
    <citation type="submission" date="2022-11" db="EMBL/GenBank/DDBJ databases">
        <title>Genome Sequence of Boeremia exigua.</title>
        <authorList>
            <person name="Buettner E."/>
        </authorList>
    </citation>
    <scope>NUCLEOTIDE SEQUENCE</scope>
    <source>
        <strain evidence="1">CU02</strain>
    </source>
</reference>
<gene>
    <name evidence="1" type="ORF">OPT61_g750</name>
</gene>